<dbReference type="InterPro" id="IPR017972">
    <property type="entry name" value="Cyt_P450_CS"/>
</dbReference>
<dbReference type="InterPro" id="IPR001128">
    <property type="entry name" value="Cyt_P450"/>
</dbReference>
<evidence type="ECO:0000256" key="7">
    <source>
        <dbReference type="ARBA" id="ARBA00023033"/>
    </source>
</evidence>
<evidence type="ECO:0000256" key="6">
    <source>
        <dbReference type="ARBA" id="ARBA00023004"/>
    </source>
</evidence>
<dbReference type="PRINTS" id="PR00359">
    <property type="entry name" value="BP450"/>
</dbReference>
<name>A0A1X1U296_9MYCO</name>
<dbReference type="PANTHER" id="PTHR46696:SF1">
    <property type="entry name" value="CYTOCHROME P450 YJIB-RELATED"/>
    <property type="match status" value="1"/>
</dbReference>
<dbReference type="EMBL" id="LQOT01000014">
    <property type="protein sequence ID" value="ORV50951.1"/>
    <property type="molecule type" value="Genomic_DNA"/>
</dbReference>
<dbReference type="Pfam" id="PF00067">
    <property type="entry name" value="p450"/>
    <property type="match status" value="1"/>
</dbReference>
<dbReference type="GO" id="GO:0016705">
    <property type="term" value="F:oxidoreductase activity, acting on paired donors, with incorporation or reduction of molecular oxygen"/>
    <property type="evidence" value="ECO:0007669"/>
    <property type="project" value="InterPro"/>
</dbReference>
<reference evidence="9 10" key="1">
    <citation type="submission" date="2016-01" db="EMBL/GenBank/DDBJ databases">
        <title>The new phylogeny of the genus Mycobacterium.</title>
        <authorList>
            <person name="Tarcisio F."/>
            <person name="Conor M."/>
            <person name="Antonella G."/>
            <person name="Elisabetta G."/>
            <person name="Giulia F.S."/>
            <person name="Sara T."/>
            <person name="Anna F."/>
            <person name="Clotilde B."/>
            <person name="Roberto B."/>
            <person name="Veronica D.S."/>
            <person name="Fabio R."/>
            <person name="Monica P."/>
            <person name="Olivier J."/>
            <person name="Enrico T."/>
            <person name="Nicola S."/>
        </authorList>
    </citation>
    <scope>NUCLEOTIDE SEQUENCE [LARGE SCALE GENOMIC DNA]</scope>
    <source>
        <strain evidence="9 10">ATCC 27353</strain>
    </source>
</reference>
<evidence type="ECO:0000256" key="4">
    <source>
        <dbReference type="ARBA" id="ARBA00022723"/>
    </source>
</evidence>
<keyword evidence="5 8" id="KW-0560">Oxidoreductase</keyword>
<evidence type="ECO:0008006" key="11">
    <source>
        <dbReference type="Google" id="ProtNLM"/>
    </source>
</evidence>
<dbReference type="STRING" id="188915.AWC02_03160"/>
<dbReference type="SUPFAM" id="SSF48264">
    <property type="entry name" value="Cytochrome P450"/>
    <property type="match status" value="1"/>
</dbReference>
<keyword evidence="7 8" id="KW-0503">Monooxygenase</keyword>
<dbReference type="AlphaFoldDB" id="A0A1X1U296"/>
<proteinExistence type="inferred from homology"/>
<evidence type="ECO:0000256" key="8">
    <source>
        <dbReference type="RuleBase" id="RU000461"/>
    </source>
</evidence>
<keyword evidence="10" id="KW-1185">Reference proteome</keyword>
<dbReference type="GO" id="GO:0020037">
    <property type="term" value="F:heme binding"/>
    <property type="evidence" value="ECO:0007669"/>
    <property type="project" value="InterPro"/>
</dbReference>
<dbReference type="PRINTS" id="PR00385">
    <property type="entry name" value="P450"/>
</dbReference>
<gene>
    <name evidence="9" type="ORF">AWC02_03160</name>
</gene>
<keyword evidence="4 8" id="KW-0479">Metal-binding</keyword>
<comment type="similarity">
    <text evidence="2 8">Belongs to the cytochrome P450 family.</text>
</comment>
<evidence type="ECO:0000256" key="3">
    <source>
        <dbReference type="ARBA" id="ARBA00022617"/>
    </source>
</evidence>
<comment type="cofactor">
    <cofactor evidence="1">
        <name>heme</name>
        <dbReference type="ChEBI" id="CHEBI:30413"/>
    </cofactor>
</comment>
<evidence type="ECO:0000256" key="2">
    <source>
        <dbReference type="ARBA" id="ARBA00010617"/>
    </source>
</evidence>
<evidence type="ECO:0000313" key="10">
    <source>
        <dbReference type="Proteomes" id="UP000193465"/>
    </source>
</evidence>
<accession>A0A1X1U296</accession>
<evidence type="ECO:0000256" key="1">
    <source>
        <dbReference type="ARBA" id="ARBA00001971"/>
    </source>
</evidence>
<dbReference type="GO" id="GO:0004497">
    <property type="term" value="F:monooxygenase activity"/>
    <property type="evidence" value="ECO:0007669"/>
    <property type="project" value="UniProtKB-KW"/>
</dbReference>
<evidence type="ECO:0000313" key="9">
    <source>
        <dbReference type="EMBL" id="ORV50951.1"/>
    </source>
</evidence>
<comment type="caution">
    <text evidence="9">The sequence shown here is derived from an EMBL/GenBank/DDBJ whole genome shotgun (WGS) entry which is preliminary data.</text>
</comment>
<dbReference type="GO" id="GO:0005506">
    <property type="term" value="F:iron ion binding"/>
    <property type="evidence" value="ECO:0007669"/>
    <property type="project" value="InterPro"/>
</dbReference>
<dbReference type="FunFam" id="1.10.630.10:FF:000018">
    <property type="entry name" value="Cytochrome P450 monooxygenase"/>
    <property type="match status" value="1"/>
</dbReference>
<keyword evidence="6 8" id="KW-0408">Iron</keyword>
<evidence type="ECO:0000256" key="5">
    <source>
        <dbReference type="ARBA" id="ARBA00023002"/>
    </source>
</evidence>
<dbReference type="PANTHER" id="PTHR46696">
    <property type="entry name" value="P450, PUTATIVE (EUROFUNG)-RELATED"/>
    <property type="match status" value="1"/>
</dbReference>
<dbReference type="RefSeq" id="WP_085127015.1">
    <property type="nucleotide sequence ID" value="NZ_LQOT01000014.1"/>
</dbReference>
<dbReference type="PROSITE" id="PS00086">
    <property type="entry name" value="CYTOCHROME_P450"/>
    <property type="match status" value="1"/>
</dbReference>
<dbReference type="Gene3D" id="1.10.630.10">
    <property type="entry name" value="Cytochrome P450"/>
    <property type="match status" value="1"/>
</dbReference>
<protein>
    <recommendedName>
        <fullName evidence="11">Cytochrome</fullName>
    </recommendedName>
</protein>
<organism evidence="9 10">
    <name type="scientific">Mycolicibacter engbaekii</name>
    <dbReference type="NCBI Taxonomy" id="188915"/>
    <lineage>
        <taxon>Bacteria</taxon>
        <taxon>Bacillati</taxon>
        <taxon>Actinomycetota</taxon>
        <taxon>Actinomycetes</taxon>
        <taxon>Mycobacteriales</taxon>
        <taxon>Mycobacteriaceae</taxon>
        <taxon>Mycolicibacter</taxon>
    </lineage>
</organism>
<dbReference type="InterPro" id="IPR002397">
    <property type="entry name" value="Cyt_P450_B"/>
</dbReference>
<dbReference type="InterPro" id="IPR036396">
    <property type="entry name" value="Cyt_P450_sf"/>
</dbReference>
<keyword evidence="3 8" id="KW-0349">Heme</keyword>
<dbReference type="Proteomes" id="UP000193465">
    <property type="component" value="Unassembled WGS sequence"/>
</dbReference>
<sequence length="395" mass="42205">MGALDFDFRDPDLHADPLAYQRRFAEADPVHRNSQGLWVLTRYADVLAMLRDDRVSTDRRNLYRGKLEPGRPYLAHVEHNLFYRSGDDHRRLRAPLSRAFTPRALASFEAEVAARARSLAAGLDPDGFDLVAQFAKPLPLGAIATLLGVPDSELDNLAAWSLALIAALEPAAPRAVFAAADDAAAGMKALLADLLALRRADPGHDLLSVVAASGLPVSDDELLHNAIFLLSAGHDTTTAVLTGAAALLIADPGQRSLLADSAAAPHAVDELVRMISPALMISRVAVAPIEMATGNETVVIDTGAPILLGLAAANRDPAVFPEPDRLDLTRSQTSHLGFGFGPHVCLGAPLARMQIRLGLLALFDRFPQLTAQAPPYREPSAVLTSYRSYPLAARG</sequence>